<dbReference type="Proteomes" id="UP000091820">
    <property type="component" value="Unassembled WGS sequence"/>
</dbReference>
<keyword evidence="3" id="KW-1185">Reference proteome</keyword>
<keyword evidence="1" id="KW-1133">Transmembrane helix</keyword>
<dbReference type="AlphaFoldDB" id="A0A1A9WL60"/>
<organism evidence="2 3">
    <name type="scientific">Glossina brevipalpis</name>
    <dbReference type="NCBI Taxonomy" id="37001"/>
    <lineage>
        <taxon>Eukaryota</taxon>
        <taxon>Metazoa</taxon>
        <taxon>Ecdysozoa</taxon>
        <taxon>Arthropoda</taxon>
        <taxon>Hexapoda</taxon>
        <taxon>Insecta</taxon>
        <taxon>Pterygota</taxon>
        <taxon>Neoptera</taxon>
        <taxon>Endopterygota</taxon>
        <taxon>Diptera</taxon>
        <taxon>Brachycera</taxon>
        <taxon>Muscomorpha</taxon>
        <taxon>Hippoboscoidea</taxon>
        <taxon>Glossinidae</taxon>
        <taxon>Glossina</taxon>
    </lineage>
</organism>
<reference evidence="3" key="1">
    <citation type="submission" date="2014-03" db="EMBL/GenBank/DDBJ databases">
        <authorList>
            <person name="Aksoy S."/>
            <person name="Warren W."/>
            <person name="Wilson R.K."/>
        </authorList>
    </citation>
    <scope>NUCLEOTIDE SEQUENCE [LARGE SCALE GENOMIC DNA]</scope>
    <source>
        <strain evidence="3">IAEA</strain>
    </source>
</reference>
<feature type="transmembrane region" description="Helical" evidence="1">
    <location>
        <begin position="90"/>
        <end position="108"/>
    </location>
</feature>
<dbReference type="EnsemblMetazoa" id="GBRI023592-RA">
    <property type="protein sequence ID" value="GBRI023592-PA"/>
    <property type="gene ID" value="GBRI023592"/>
</dbReference>
<accession>A0A1A9WL60</accession>
<dbReference type="VEuPathDB" id="VectorBase:GBRI023592"/>
<evidence type="ECO:0000313" key="3">
    <source>
        <dbReference type="Proteomes" id="UP000091820"/>
    </source>
</evidence>
<keyword evidence="1" id="KW-0812">Transmembrane</keyword>
<proteinExistence type="predicted"/>
<evidence type="ECO:0000313" key="2">
    <source>
        <dbReference type="EnsemblMetazoa" id="GBRI023592-PA"/>
    </source>
</evidence>
<evidence type="ECO:0000256" key="1">
    <source>
        <dbReference type="SAM" id="Phobius"/>
    </source>
</evidence>
<name>A0A1A9WL60_9MUSC</name>
<sequence length="148" mass="16619">MEIAVNEMCRFIAMSLPLSIVIDESRSTAIVDKVFINRSLFALGEINLYSKVPLIGIIIGTLNAILPFFEVSVVAFILDSFSRNEVVMERVLTSLATITRVLGIAVCLKARRKIWDLICNAKPLTNLSNFVENKEGKRFPIHADKEFM</sequence>
<keyword evidence="1" id="KW-0472">Membrane</keyword>
<reference evidence="2" key="2">
    <citation type="submission" date="2020-05" db="UniProtKB">
        <authorList>
            <consortium name="EnsemblMetazoa"/>
        </authorList>
    </citation>
    <scope>IDENTIFICATION</scope>
    <source>
        <strain evidence="2">IAEA</strain>
    </source>
</reference>
<feature type="transmembrane region" description="Helical" evidence="1">
    <location>
        <begin position="54"/>
        <end position="78"/>
    </location>
</feature>
<protein>
    <submittedName>
        <fullName evidence="2">Uncharacterized protein</fullName>
    </submittedName>
</protein>